<dbReference type="InterPro" id="IPR013249">
    <property type="entry name" value="RNA_pol_sigma70_r4_t2"/>
</dbReference>
<dbReference type="GO" id="GO:0016987">
    <property type="term" value="F:sigma factor activity"/>
    <property type="evidence" value="ECO:0007669"/>
    <property type="project" value="UniProtKB-KW"/>
</dbReference>
<sequence>MTSALRQQLPEHLDAAYNLARWLVRDPAAAEDVMQDAVERALRYAASWRGENLRAWLLRIVRTQAYAWLAARRDPTEQPFEDGLAVTDPAPDPEAVLVSRQQHRDLEAALAALPAELREALVLRELEELSYREIAEVAGIPVGTVMSRLWRARRALIERGARG</sequence>
<dbReference type="GO" id="GO:0006352">
    <property type="term" value="P:DNA-templated transcription initiation"/>
    <property type="evidence" value="ECO:0007669"/>
    <property type="project" value="InterPro"/>
</dbReference>
<evidence type="ECO:0000256" key="3">
    <source>
        <dbReference type="ARBA" id="ARBA00023082"/>
    </source>
</evidence>
<keyword evidence="3" id="KW-0731">Sigma factor</keyword>
<evidence type="ECO:0000313" key="8">
    <source>
        <dbReference type="Proteomes" id="UP000282957"/>
    </source>
</evidence>
<dbReference type="PANTHER" id="PTHR43133:SF51">
    <property type="entry name" value="RNA POLYMERASE SIGMA FACTOR"/>
    <property type="match status" value="1"/>
</dbReference>
<keyword evidence="2" id="KW-0805">Transcription regulation</keyword>
<dbReference type="PANTHER" id="PTHR43133">
    <property type="entry name" value="RNA POLYMERASE ECF-TYPE SIGMA FACTO"/>
    <property type="match status" value="1"/>
</dbReference>
<dbReference type="NCBIfam" id="TIGR02937">
    <property type="entry name" value="sigma70-ECF"/>
    <property type="match status" value="1"/>
</dbReference>
<proteinExistence type="inferred from homology"/>
<dbReference type="SUPFAM" id="SSF88946">
    <property type="entry name" value="Sigma2 domain of RNA polymerase sigma factors"/>
    <property type="match status" value="1"/>
</dbReference>
<organism evidence="7 8">
    <name type="scientific">Rhodovarius crocodyli</name>
    <dbReference type="NCBI Taxonomy" id="1979269"/>
    <lineage>
        <taxon>Bacteria</taxon>
        <taxon>Pseudomonadati</taxon>
        <taxon>Pseudomonadota</taxon>
        <taxon>Alphaproteobacteria</taxon>
        <taxon>Acetobacterales</taxon>
        <taxon>Roseomonadaceae</taxon>
        <taxon>Rhodovarius</taxon>
    </lineage>
</organism>
<dbReference type="AlphaFoldDB" id="A0A437MMZ9"/>
<accession>A0A437MMZ9</accession>
<dbReference type="InterPro" id="IPR014284">
    <property type="entry name" value="RNA_pol_sigma-70_dom"/>
</dbReference>
<dbReference type="OrthoDB" id="9803470at2"/>
<dbReference type="InterPro" id="IPR007627">
    <property type="entry name" value="RNA_pol_sigma70_r2"/>
</dbReference>
<dbReference type="SUPFAM" id="SSF88659">
    <property type="entry name" value="Sigma3 and sigma4 domains of RNA polymerase sigma factors"/>
    <property type="match status" value="1"/>
</dbReference>
<keyword evidence="4" id="KW-0804">Transcription</keyword>
<dbReference type="EMBL" id="SACL01000001">
    <property type="protein sequence ID" value="RVT99021.1"/>
    <property type="molecule type" value="Genomic_DNA"/>
</dbReference>
<keyword evidence="8" id="KW-1185">Reference proteome</keyword>
<comment type="caution">
    <text evidence="7">The sequence shown here is derived from an EMBL/GenBank/DDBJ whole genome shotgun (WGS) entry which is preliminary data.</text>
</comment>
<gene>
    <name evidence="7" type="ORF">EOD42_02630</name>
</gene>
<evidence type="ECO:0000256" key="1">
    <source>
        <dbReference type="ARBA" id="ARBA00010641"/>
    </source>
</evidence>
<dbReference type="Gene3D" id="1.10.1740.10">
    <property type="match status" value="1"/>
</dbReference>
<dbReference type="CDD" id="cd06171">
    <property type="entry name" value="Sigma70_r4"/>
    <property type="match status" value="1"/>
</dbReference>
<feature type="domain" description="RNA polymerase sigma factor 70 region 4 type 2" evidence="6">
    <location>
        <begin position="104"/>
        <end position="156"/>
    </location>
</feature>
<dbReference type="InterPro" id="IPR013325">
    <property type="entry name" value="RNA_pol_sigma_r2"/>
</dbReference>
<dbReference type="Gene3D" id="1.10.10.10">
    <property type="entry name" value="Winged helix-like DNA-binding domain superfamily/Winged helix DNA-binding domain"/>
    <property type="match status" value="1"/>
</dbReference>
<dbReference type="InterPro" id="IPR036388">
    <property type="entry name" value="WH-like_DNA-bd_sf"/>
</dbReference>
<dbReference type="InterPro" id="IPR039425">
    <property type="entry name" value="RNA_pol_sigma-70-like"/>
</dbReference>
<protein>
    <submittedName>
        <fullName evidence="7">Sigma-70 family RNA polymerase sigma factor</fullName>
    </submittedName>
</protein>
<evidence type="ECO:0000256" key="4">
    <source>
        <dbReference type="ARBA" id="ARBA00023163"/>
    </source>
</evidence>
<dbReference type="Pfam" id="PF04542">
    <property type="entry name" value="Sigma70_r2"/>
    <property type="match status" value="1"/>
</dbReference>
<dbReference type="RefSeq" id="WP_127785631.1">
    <property type="nucleotide sequence ID" value="NZ_SACL01000001.1"/>
</dbReference>
<dbReference type="InterPro" id="IPR013324">
    <property type="entry name" value="RNA_pol_sigma_r3/r4-like"/>
</dbReference>
<evidence type="ECO:0000256" key="2">
    <source>
        <dbReference type="ARBA" id="ARBA00023015"/>
    </source>
</evidence>
<dbReference type="GO" id="GO:0003677">
    <property type="term" value="F:DNA binding"/>
    <property type="evidence" value="ECO:0007669"/>
    <property type="project" value="InterPro"/>
</dbReference>
<dbReference type="Proteomes" id="UP000282957">
    <property type="component" value="Unassembled WGS sequence"/>
</dbReference>
<evidence type="ECO:0000313" key="7">
    <source>
        <dbReference type="EMBL" id="RVT99021.1"/>
    </source>
</evidence>
<reference evidence="7 8" key="1">
    <citation type="submission" date="2019-01" db="EMBL/GenBank/DDBJ databases">
        <authorList>
            <person name="Chen W.-M."/>
        </authorList>
    </citation>
    <scope>NUCLEOTIDE SEQUENCE [LARGE SCALE GENOMIC DNA]</scope>
    <source>
        <strain evidence="7 8">CCP-6</strain>
    </source>
</reference>
<feature type="domain" description="RNA polymerase sigma-70 region 2" evidence="5">
    <location>
        <begin position="11"/>
        <end position="73"/>
    </location>
</feature>
<name>A0A437MMZ9_9PROT</name>
<dbReference type="Pfam" id="PF08281">
    <property type="entry name" value="Sigma70_r4_2"/>
    <property type="match status" value="1"/>
</dbReference>
<evidence type="ECO:0000259" key="6">
    <source>
        <dbReference type="Pfam" id="PF08281"/>
    </source>
</evidence>
<evidence type="ECO:0000259" key="5">
    <source>
        <dbReference type="Pfam" id="PF04542"/>
    </source>
</evidence>
<comment type="similarity">
    <text evidence="1">Belongs to the sigma-70 factor family. ECF subfamily.</text>
</comment>